<keyword evidence="1" id="KW-1133">Transmembrane helix</keyword>
<dbReference type="SUPFAM" id="SSF53474">
    <property type="entry name" value="alpha/beta-Hydrolases"/>
    <property type="match status" value="1"/>
</dbReference>
<feature type="domain" description="AB hydrolase-1" evidence="2">
    <location>
        <begin position="21"/>
        <end position="119"/>
    </location>
</feature>
<feature type="transmembrane region" description="Helical" evidence="1">
    <location>
        <begin position="12"/>
        <end position="30"/>
    </location>
</feature>
<gene>
    <name evidence="3" type="ORF">CBW65_15580</name>
</gene>
<dbReference type="OrthoDB" id="9805423at2"/>
<dbReference type="AlphaFoldDB" id="A0A1Y0ISC3"/>
<organism evidence="3 4">
    <name type="scientific">Tumebacillus avium</name>
    <dbReference type="NCBI Taxonomy" id="1903704"/>
    <lineage>
        <taxon>Bacteria</taxon>
        <taxon>Bacillati</taxon>
        <taxon>Bacillota</taxon>
        <taxon>Bacilli</taxon>
        <taxon>Bacillales</taxon>
        <taxon>Alicyclobacillaceae</taxon>
        <taxon>Tumebacillus</taxon>
    </lineage>
</organism>
<evidence type="ECO:0000313" key="4">
    <source>
        <dbReference type="Proteomes" id="UP000195437"/>
    </source>
</evidence>
<dbReference type="KEGG" id="tum:CBW65_15580"/>
<dbReference type="InterPro" id="IPR050266">
    <property type="entry name" value="AB_hydrolase_sf"/>
</dbReference>
<proteinExistence type="predicted"/>
<dbReference type="Proteomes" id="UP000195437">
    <property type="component" value="Chromosome"/>
</dbReference>
<dbReference type="RefSeq" id="WP_087457637.1">
    <property type="nucleotide sequence ID" value="NZ_CP021434.1"/>
</dbReference>
<dbReference type="Gene3D" id="3.40.50.1820">
    <property type="entry name" value="alpha/beta hydrolase"/>
    <property type="match status" value="1"/>
</dbReference>
<dbReference type="Pfam" id="PF00561">
    <property type="entry name" value="Abhydrolase_1"/>
    <property type="match status" value="1"/>
</dbReference>
<accession>A0A1Y0ISC3</accession>
<evidence type="ECO:0000313" key="3">
    <source>
        <dbReference type="EMBL" id="ARU62273.1"/>
    </source>
</evidence>
<sequence>MPRFEHAGISHYYTIIGAGFPMIFIHGLGLNHQNWLGQVPVFKKNFTVITYDVRGHGGTGTSHGPLEIKDLSGDLLALCRHLKIEKAFLVGYSSGTLIAEQFALDHPEMVAGLCLVGAYARVHGVQMVMKNNLSKWLIGARMHKLMAYAVAQSNAKNVVQRGFFYRIAKRAEPKEALRIMRASEHFLTTREVARIKCPVLFVYGNKDRANEIFAKEFTEQMPNAQISVIEGANHAVATRTCGAFNTILSDFVEEIELPVEPSLHFH</sequence>
<keyword evidence="4" id="KW-1185">Reference proteome</keyword>
<dbReference type="PANTHER" id="PTHR43798">
    <property type="entry name" value="MONOACYLGLYCEROL LIPASE"/>
    <property type="match status" value="1"/>
</dbReference>
<name>A0A1Y0ISC3_9BACL</name>
<evidence type="ECO:0000256" key="1">
    <source>
        <dbReference type="SAM" id="Phobius"/>
    </source>
</evidence>
<keyword evidence="1" id="KW-0472">Membrane</keyword>
<dbReference type="PRINTS" id="PR00111">
    <property type="entry name" value="ABHYDROLASE"/>
</dbReference>
<protein>
    <recommendedName>
        <fullName evidence="2">AB hydrolase-1 domain-containing protein</fullName>
    </recommendedName>
</protein>
<dbReference type="EMBL" id="CP021434">
    <property type="protein sequence ID" value="ARU62273.1"/>
    <property type="molecule type" value="Genomic_DNA"/>
</dbReference>
<evidence type="ECO:0000259" key="2">
    <source>
        <dbReference type="Pfam" id="PF00561"/>
    </source>
</evidence>
<dbReference type="InterPro" id="IPR000073">
    <property type="entry name" value="AB_hydrolase_1"/>
</dbReference>
<keyword evidence="1" id="KW-0812">Transmembrane</keyword>
<reference evidence="4" key="1">
    <citation type="submission" date="2017-05" db="EMBL/GenBank/DDBJ databases">
        <authorList>
            <person name="Sung H."/>
        </authorList>
    </citation>
    <scope>NUCLEOTIDE SEQUENCE [LARGE SCALE GENOMIC DNA]</scope>
    <source>
        <strain evidence="4">AR23208</strain>
    </source>
</reference>
<dbReference type="InterPro" id="IPR029058">
    <property type="entry name" value="AB_hydrolase_fold"/>
</dbReference>